<evidence type="ECO:0000256" key="3">
    <source>
        <dbReference type="ARBA" id="ARBA00023015"/>
    </source>
</evidence>
<dbReference type="PROSITE" id="PS51294">
    <property type="entry name" value="HTH_MYB"/>
    <property type="match status" value="2"/>
</dbReference>
<comment type="subcellular location">
    <subcellularLocation>
        <location evidence="1">Nucleus</location>
    </subcellularLocation>
</comment>
<dbReference type="InterPro" id="IPR051953">
    <property type="entry name" value="Plant_SW-associated_TFs"/>
</dbReference>
<comment type="caution">
    <text evidence="9">The sequence shown here is derived from an EMBL/GenBank/DDBJ whole genome shotgun (WGS) entry which is preliminary data.</text>
</comment>
<evidence type="ECO:0000313" key="9">
    <source>
        <dbReference type="EMBL" id="GKV22877.1"/>
    </source>
</evidence>
<accession>A0AAV5KE53</accession>
<feature type="domain" description="HTH myb-type" evidence="8">
    <location>
        <begin position="8"/>
        <end position="56"/>
    </location>
</feature>
<dbReference type="Pfam" id="PF00249">
    <property type="entry name" value="Myb_DNA-binding"/>
    <property type="match status" value="2"/>
</dbReference>
<keyword evidence="3" id="KW-0805">Transcription regulation</keyword>
<dbReference type="AlphaFoldDB" id="A0AAV5KE53"/>
<organism evidence="9 10">
    <name type="scientific">Rubroshorea leprosula</name>
    <dbReference type="NCBI Taxonomy" id="152421"/>
    <lineage>
        <taxon>Eukaryota</taxon>
        <taxon>Viridiplantae</taxon>
        <taxon>Streptophyta</taxon>
        <taxon>Embryophyta</taxon>
        <taxon>Tracheophyta</taxon>
        <taxon>Spermatophyta</taxon>
        <taxon>Magnoliopsida</taxon>
        <taxon>eudicotyledons</taxon>
        <taxon>Gunneridae</taxon>
        <taxon>Pentapetalae</taxon>
        <taxon>rosids</taxon>
        <taxon>malvids</taxon>
        <taxon>Malvales</taxon>
        <taxon>Dipterocarpaceae</taxon>
        <taxon>Rubroshorea</taxon>
    </lineage>
</organism>
<keyword evidence="5" id="KW-0804">Transcription</keyword>
<dbReference type="InterPro" id="IPR017930">
    <property type="entry name" value="Myb_dom"/>
</dbReference>
<dbReference type="Gene3D" id="1.10.10.60">
    <property type="entry name" value="Homeodomain-like"/>
    <property type="match status" value="2"/>
</dbReference>
<evidence type="ECO:0000256" key="5">
    <source>
        <dbReference type="ARBA" id="ARBA00023163"/>
    </source>
</evidence>
<evidence type="ECO:0000256" key="6">
    <source>
        <dbReference type="ARBA" id="ARBA00023242"/>
    </source>
</evidence>
<evidence type="ECO:0000313" key="10">
    <source>
        <dbReference type="Proteomes" id="UP001054252"/>
    </source>
</evidence>
<evidence type="ECO:0000259" key="7">
    <source>
        <dbReference type="PROSITE" id="PS50090"/>
    </source>
</evidence>
<protein>
    <submittedName>
        <fullName evidence="9">Uncharacterized protein</fullName>
    </submittedName>
</protein>
<evidence type="ECO:0000256" key="4">
    <source>
        <dbReference type="ARBA" id="ARBA00023125"/>
    </source>
</evidence>
<dbReference type="InterPro" id="IPR001005">
    <property type="entry name" value="SANT/Myb"/>
</dbReference>
<evidence type="ECO:0000256" key="1">
    <source>
        <dbReference type="ARBA" id="ARBA00004123"/>
    </source>
</evidence>
<gene>
    <name evidence="9" type="ORF">SLEP1_g32694</name>
</gene>
<feature type="domain" description="Myb-like" evidence="7">
    <location>
        <begin position="57"/>
        <end position="107"/>
    </location>
</feature>
<dbReference type="PROSITE" id="PS50090">
    <property type="entry name" value="MYB_LIKE"/>
    <property type="match status" value="2"/>
</dbReference>
<reference evidence="9 10" key="1">
    <citation type="journal article" date="2021" name="Commun. Biol.">
        <title>The genome of Shorea leprosula (Dipterocarpaceae) highlights the ecological relevance of drought in aseasonal tropical rainforests.</title>
        <authorList>
            <person name="Ng K.K.S."/>
            <person name="Kobayashi M.J."/>
            <person name="Fawcett J.A."/>
            <person name="Hatakeyama M."/>
            <person name="Paape T."/>
            <person name="Ng C.H."/>
            <person name="Ang C.C."/>
            <person name="Tnah L.H."/>
            <person name="Lee C.T."/>
            <person name="Nishiyama T."/>
            <person name="Sese J."/>
            <person name="O'Brien M.J."/>
            <person name="Copetti D."/>
            <person name="Mohd Noor M.I."/>
            <person name="Ong R.C."/>
            <person name="Putra M."/>
            <person name="Sireger I.Z."/>
            <person name="Indrioko S."/>
            <person name="Kosugi Y."/>
            <person name="Izuno A."/>
            <person name="Isagi Y."/>
            <person name="Lee S.L."/>
            <person name="Shimizu K.K."/>
        </authorList>
    </citation>
    <scope>NUCLEOTIDE SEQUENCE [LARGE SCALE GENOMIC DNA]</scope>
    <source>
        <strain evidence="9">214</strain>
    </source>
</reference>
<dbReference type="GO" id="GO:0003677">
    <property type="term" value="F:DNA binding"/>
    <property type="evidence" value="ECO:0007669"/>
    <property type="project" value="UniProtKB-KW"/>
</dbReference>
<keyword evidence="4" id="KW-0238">DNA-binding</keyword>
<keyword evidence="2" id="KW-0677">Repeat</keyword>
<proteinExistence type="predicted"/>
<dbReference type="PANTHER" id="PTHR47997">
    <property type="entry name" value="MYB DOMAIN PROTEIN 55"/>
    <property type="match status" value="1"/>
</dbReference>
<feature type="domain" description="Myb-like" evidence="7">
    <location>
        <begin position="4"/>
        <end position="56"/>
    </location>
</feature>
<name>A0AAV5KE53_9ROSI</name>
<dbReference type="SUPFAM" id="SSF46689">
    <property type="entry name" value="Homeodomain-like"/>
    <property type="match status" value="1"/>
</dbReference>
<keyword evidence="10" id="KW-1185">Reference proteome</keyword>
<keyword evidence="6" id="KW-0539">Nucleus</keyword>
<dbReference type="CDD" id="cd00167">
    <property type="entry name" value="SANT"/>
    <property type="match status" value="2"/>
</dbReference>
<feature type="domain" description="HTH myb-type" evidence="8">
    <location>
        <begin position="57"/>
        <end position="111"/>
    </location>
</feature>
<dbReference type="Proteomes" id="UP001054252">
    <property type="component" value="Unassembled WGS sequence"/>
</dbReference>
<dbReference type="InterPro" id="IPR009057">
    <property type="entry name" value="Homeodomain-like_sf"/>
</dbReference>
<evidence type="ECO:0000256" key="2">
    <source>
        <dbReference type="ARBA" id="ARBA00022737"/>
    </source>
</evidence>
<dbReference type="SMART" id="SM00717">
    <property type="entry name" value="SANT"/>
    <property type="match status" value="2"/>
</dbReference>
<sequence>MREEKQNRKGLWTEEEDRILSEYVRVHGRGHWNRIPKLTGLKRCGKSCRMRWLNYLSPNVKHGDFSEEEEDLVVRLHKLLGNRWSLIAGRMPGRTDNQVKNFWNTRLRKKLGIEKTKVEATRSRSSKMHSSGLAEETQRILSPENFDFERLQSSEVTVAGNPPNAVEMRNEELQFGSVEFGNSDGFDMDGREFLEFYDGYPFDEIWQN</sequence>
<evidence type="ECO:0000259" key="8">
    <source>
        <dbReference type="PROSITE" id="PS51294"/>
    </source>
</evidence>
<dbReference type="GO" id="GO:0005634">
    <property type="term" value="C:nucleus"/>
    <property type="evidence" value="ECO:0007669"/>
    <property type="project" value="UniProtKB-SubCell"/>
</dbReference>
<dbReference type="FunFam" id="1.10.10.60:FF:000001">
    <property type="entry name" value="MYB-related transcription factor"/>
    <property type="match status" value="1"/>
</dbReference>
<dbReference type="EMBL" id="BPVZ01000061">
    <property type="protein sequence ID" value="GKV22877.1"/>
    <property type="molecule type" value="Genomic_DNA"/>
</dbReference>
<dbReference type="PANTHER" id="PTHR47997:SF34">
    <property type="entry name" value="TRANSCRIPTION FACTOR MYB86-LIKE"/>
    <property type="match status" value="1"/>
</dbReference>